<dbReference type="InterPro" id="IPR003141">
    <property type="entry name" value="Pol/His_phosphatase_N"/>
</dbReference>
<feature type="domain" description="DNA-directed DNA polymerase X" evidence="9">
    <location>
        <begin position="1"/>
        <end position="312"/>
    </location>
</feature>
<comment type="catalytic activity">
    <reaction evidence="7">
        <text>DNA(n) + a 2'-deoxyribonucleoside 5'-triphosphate = DNA(n+1) + diphosphate</text>
        <dbReference type="Rhea" id="RHEA:22508"/>
        <dbReference type="Rhea" id="RHEA-COMP:17339"/>
        <dbReference type="Rhea" id="RHEA-COMP:17340"/>
        <dbReference type="ChEBI" id="CHEBI:33019"/>
        <dbReference type="ChEBI" id="CHEBI:61560"/>
        <dbReference type="ChEBI" id="CHEBI:173112"/>
        <dbReference type="EC" id="2.7.7.7"/>
    </reaction>
</comment>
<dbReference type="PIRSF" id="PIRSF005047">
    <property type="entry name" value="UCP005047_YshC"/>
    <property type="match status" value="1"/>
</dbReference>
<dbReference type="EMBL" id="VBOV01000176">
    <property type="protein sequence ID" value="TMQ57158.1"/>
    <property type="molecule type" value="Genomic_DNA"/>
</dbReference>
<dbReference type="InterPro" id="IPR043519">
    <property type="entry name" value="NT_sf"/>
</dbReference>
<evidence type="ECO:0000256" key="6">
    <source>
        <dbReference type="ARBA" id="ARBA00023204"/>
    </source>
</evidence>
<comment type="caution">
    <text evidence="10">The sequence shown here is derived from an EMBL/GenBank/DDBJ whole genome shotgun (WGS) entry which is preliminary data.</text>
</comment>
<dbReference type="Pfam" id="PF14791">
    <property type="entry name" value="DNA_pol_B_thumb"/>
    <property type="match status" value="1"/>
</dbReference>
<keyword evidence="4" id="KW-0227">DNA damage</keyword>
<evidence type="ECO:0000313" key="11">
    <source>
        <dbReference type="EMBL" id="TMQ57158.1"/>
    </source>
</evidence>
<accession>A0A538SAC0</accession>
<keyword evidence="2" id="KW-0808">Transferase</keyword>
<evidence type="ECO:0000256" key="4">
    <source>
        <dbReference type="ARBA" id="ARBA00022763"/>
    </source>
</evidence>
<name>A0A538SAC0_UNCEI</name>
<dbReference type="NCBIfam" id="NF006375">
    <property type="entry name" value="PRK08609.1"/>
    <property type="match status" value="1"/>
</dbReference>
<reference evidence="12 13" key="1">
    <citation type="journal article" date="2019" name="Nat. Microbiol.">
        <title>Mediterranean grassland soil C-N compound turnover is dependent on rainfall and depth, and is mediated by genomically divergent microorganisms.</title>
        <authorList>
            <person name="Diamond S."/>
            <person name="Andeer P.F."/>
            <person name="Li Z."/>
            <person name="Crits-Christoph A."/>
            <person name="Burstein D."/>
            <person name="Anantharaman K."/>
            <person name="Lane K.R."/>
            <person name="Thomas B.C."/>
            <person name="Pan C."/>
            <person name="Northen T.R."/>
            <person name="Banfield J.F."/>
        </authorList>
    </citation>
    <scope>NUCLEOTIDE SEQUENCE [LARGE SCALE GENOMIC DNA]</scope>
    <source>
        <strain evidence="10">WS_1</strain>
        <strain evidence="11">WS_5</strain>
    </source>
</reference>
<evidence type="ECO:0000313" key="13">
    <source>
        <dbReference type="Proteomes" id="UP000320913"/>
    </source>
</evidence>
<dbReference type="Gene3D" id="3.20.20.140">
    <property type="entry name" value="Metal-dependent hydrolases"/>
    <property type="match status" value="1"/>
</dbReference>
<dbReference type="GO" id="GO:0003887">
    <property type="term" value="F:DNA-directed DNA polymerase activity"/>
    <property type="evidence" value="ECO:0007669"/>
    <property type="project" value="UniProtKB-KW"/>
</dbReference>
<dbReference type="SUPFAM" id="SSF81301">
    <property type="entry name" value="Nucleotidyltransferase"/>
    <property type="match status" value="1"/>
</dbReference>
<proteinExistence type="predicted"/>
<dbReference type="Proteomes" id="UP000320913">
    <property type="component" value="Unassembled WGS sequence"/>
</dbReference>
<evidence type="ECO:0000256" key="1">
    <source>
        <dbReference type="ARBA" id="ARBA00012417"/>
    </source>
</evidence>
<keyword evidence="10" id="KW-0378">Hydrolase</keyword>
<dbReference type="Pfam" id="PF14716">
    <property type="entry name" value="HHH_8"/>
    <property type="match status" value="1"/>
</dbReference>
<evidence type="ECO:0000256" key="3">
    <source>
        <dbReference type="ARBA" id="ARBA00022695"/>
    </source>
</evidence>
<evidence type="ECO:0000313" key="12">
    <source>
        <dbReference type="Proteomes" id="UP000316292"/>
    </source>
</evidence>
<dbReference type="SMART" id="SM00483">
    <property type="entry name" value="POLXc"/>
    <property type="match status" value="1"/>
</dbReference>
<dbReference type="InterPro" id="IPR016195">
    <property type="entry name" value="Pol/histidinol_Pase-like"/>
</dbReference>
<dbReference type="SMART" id="SM00481">
    <property type="entry name" value="POLIIIAc"/>
    <property type="match status" value="1"/>
</dbReference>
<keyword evidence="6" id="KW-0234">DNA repair</keyword>
<dbReference type="Gene3D" id="3.30.460.10">
    <property type="entry name" value="Beta Polymerase, domain 2"/>
    <property type="match status" value="1"/>
</dbReference>
<dbReference type="AlphaFoldDB" id="A0A538SAC0"/>
<dbReference type="SUPFAM" id="SSF47802">
    <property type="entry name" value="DNA polymerase beta, N-terminal domain-like"/>
    <property type="match status" value="1"/>
</dbReference>
<dbReference type="Gene3D" id="1.10.150.110">
    <property type="entry name" value="DNA polymerase beta, N-terminal domain-like"/>
    <property type="match status" value="1"/>
</dbReference>
<dbReference type="Pfam" id="PF14520">
    <property type="entry name" value="HHH_5"/>
    <property type="match status" value="1"/>
</dbReference>
<dbReference type="InterPro" id="IPR027421">
    <property type="entry name" value="DNA_pol_lamdba_lyase_dom_sf"/>
</dbReference>
<dbReference type="FunFam" id="3.20.20.140:FF:000047">
    <property type="entry name" value="PHP domain-containing protein"/>
    <property type="match status" value="1"/>
</dbReference>
<dbReference type="PANTHER" id="PTHR36928">
    <property type="entry name" value="PHOSPHATASE YCDX-RELATED"/>
    <property type="match status" value="1"/>
</dbReference>
<dbReference type="GO" id="GO:0003677">
    <property type="term" value="F:DNA binding"/>
    <property type="evidence" value="ECO:0007669"/>
    <property type="project" value="InterPro"/>
</dbReference>
<gene>
    <name evidence="10" type="primary">polX</name>
    <name evidence="10" type="ORF">E6K71_07570</name>
    <name evidence="11" type="ORF">E6K75_07355</name>
</gene>
<evidence type="ECO:0000256" key="2">
    <source>
        <dbReference type="ARBA" id="ARBA00022679"/>
    </source>
</evidence>
<dbReference type="Gene3D" id="3.30.210.10">
    <property type="entry name" value="DNA polymerase, thumb domain"/>
    <property type="match status" value="1"/>
</dbReference>
<dbReference type="Gene3D" id="1.10.150.20">
    <property type="entry name" value="5' to 3' exonuclease, C-terminal subdomain"/>
    <property type="match status" value="1"/>
</dbReference>
<dbReference type="InterPro" id="IPR029398">
    <property type="entry name" value="PolB_thumb"/>
</dbReference>
<dbReference type="CDD" id="cd00141">
    <property type="entry name" value="NT_POLXc"/>
    <property type="match status" value="1"/>
</dbReference>
<dbReference type="GO" id="GO:0042578">
    <property type="term" value="F:phosphoric ester hydrolase activity"/>
    <property type="evidence" value="ECO:0007669"/>
    <property type="project" value="TreeGrafter"/>
</dbReference>
<dbReference type="InterPro" id="IPR047967">
    <property type="entry name" value="PolX_PHP"/>
</dbReference>
<dbReference type="InterPro" id="IPR022311">
    <property type="entry name" value="PolX-like"/>
</dbReference>
<dbReference type="EMBL" id="VBOR01000080">
    <property type="protein sequence ID" value="TMQ48309.1"/>
    <property type="molecule type" value="Genomic_DNA"/>
</dbReference>
<feature type="domain" description="Polymerase/histidinol phosphatase N-terminal" evidence="8">
    <location>
        <begin position="336"/>
        <end position="415"/>
    </location>
</feature>
<dbReference type="InterPro" id="IPR037160">
    <property type="entry name" value="DNA_Pol_thumb_sf"/>
</dbReference>
<dbReference type="GO" id="GO:0005829">
    <property type="term" value="C:cytosol"/>
    <property type="evidence" value="ECO:0007669"/>
    <property type="project" value="TreeGrafter"/>
</dbReference>
<evidence type="ECO:0000259" key="8">
    <source>
        <dbReference type="SMART" id="SM00481"/>
    </source>
</evidence>
<dbReference type="PANTHER" id="PTHR36928:SF1">
    <property type="entry name" value="PHOSPHATASE YCDX-RELATED"/>
    <property type="match status" value="1"/>
</dbReference>
<dbReference type="SUPFAM" id="SSF89550">
    <property type="entry name" value="PHP domain-like"/>
    <property type="match status" value="1"/>
</dbReference>
<evidence type="ECO:0000256" key="7">
    <source>
        <dbReference type="ARBA" id="ARBA00049244"/>
    </source>
</evidence>
<dbReference type="GO" id="GO:0004527">
    <property type="term" value="F:exonuclease activity"/>
    <property type="evidence" value="ECO:0007669"/>
    <property type="project" value="UniProtKB-KW"/>
</dbReference>
<dbReference type="InterPro" id="IPR010996">
    <property type="entry name" value="HHH_MUS81"/>
</dbReference>
<keyword evidence="10" id="KW-0269">Exonuclease</keyword>
<organism evidence="10 12">
    <name type="scientific">Eiseniibacteriota bacterium</name>
    <dbReference type="NCBI Taxonomy" id="2212470"/>
    <lineage>
        <taxon>Bacteria</taxon>
        <taxon>Candidatus Eiseniibacteriota</taxon>
    </lineage>
</organism>
<dbReference type="Pfam" id="PF02811">
    <property type="entry name" value="PHP"/>
    <property type="match status" value="1"/>
</dbReference>
<keyword evidence="3" id="KW-0548">Nucleotidyltransferase</keyword>
<dbReference type="GO" id="GO:0008270">
    <property type="term" value="F:zinc ion binding"/>
    <property type="evidence" value="ECO:0007669"/>
    <property type="project" value="TreeGrafter"/>
</dbReference>
<dbReference type="Proteomes" id="UP000316292">
    <property type="component" value="Unassembled WGS sequence"/>
</dbReference>
<keyword evidence="5" id="KW-0239">DNA-directed DNA polymerase</keyword>
<dbReference type="CDD" id="cd07436">
    <property type="entry name" value="PHP_PolX"/>
    <property type="match status" value="1"/>
</dbReference>
<evidence type="ECO:0000256" key="5">
    <source>
        <dbReference type="ARBA" id="ARBA00022932"/>
    </source>
</evidence>
<dbReference type="InterPro" id="IPR002054">
    <property type="entry name" value="DNA-dir_DNA_pol_X"/>
</dbReference>
<dbReference type="EC" id="2.7.7.7" evidence="1"/>
<sequence>MDVRDVARILDEIAGLLELKGENPFKVRAYENAARALDSLTSDLGEIIEAGTLTEVRGIGDSIALRITELWTTGRMEFHQTLVASTPAGWLEMIRVPGLGAKRVRLLGETLQITTLEGLKAAAEGGKIRALKGFGEQSERKILEGIALLEKGSGRFLSHETRALAEGLLLALKQEAPVEAAEVGGSLRRWLETVKDVDLLVATKKPEKVTKVFLSLIPGAGLTGSGDTKTSIRLPNGLAVDLRLVTPAQFPFALHYFTGSVAHNVRVRQRALDRGMSLNEYELSGKKHAEIENEADLFKVLGLSYIEPELRENRGEIEAAEAGTLPKLVTMKDMLGILHCHTTYSDGRSSLAQMAEAAIAWGAKYLGISDHSASARYARGLSEEDLRRQWKEIDAWNEKSKKLRILKGSEVDILPDGSLDYPDRVLEKLDFVIVSVHTNFTMGEKEMTKRMTTALENRHVSILAHPTGRMLLEREGYKVALEEVFHVAAEEGVVVEINSNPHRLDLDWREVIQAKARGIRFAVNPDAHQDTGYADLRYGLGMARKAWLTKEDVVNTLPVDQALALFRRRRK</sequence>
<keyword evidence="10" id="KW-0540">Nuclease</keyword>
<dbReference type="PRINTS" id="PR00870">
    <property type="entry name" value="DNAPOLXBETA"/>
</dbReference>
<evidence type="ECO:0000313" key="10">
    <source>
        <dbReference type="EMBL" id="TMQ48309.1"/>
    </source>
</evidence>
<dbReference type="InterPro" id="IPR050243">
    <property type="entry name" value="PHP_phosphatase"/>
</dbReference>
<dbReference type="InterPro" id="IPR002008">
    <property type="entry name" value="DNA_pol_X_beta-like"/>
</dbReference>
<dbReference type="InterPro" id="IPR004013">
    <property type="entry name" value="PHP_dom"/>
</dbReference>
<protein>
    <recommendedName>
        <fullName evidence="1">DNA-directed DNA polymerase</fullName>
        <ecNumber evidence="1">2.7.7.7</ecNumber>
    </recommendedName>
</protein>
<evidence type="ECO:0000259" key="9">
    <source>
        <dbReference type="SMART" id="SM00483"/>
    </source>
</evidence>
<dbReference type="GO" id="GO:0006281">
    <property type="term" value="P:DNA repair"/>
    <property type="evidence" value="ECO:0007669"/>
    <property type="project" value="UniProtKB-KW"/>
</dbReference>